<comment type="caution">
    <text evidence="2">The sequence shown here is derived from an EMBL/GenBank/DDBJ whole genome shotgun (WGS) entry which is preliminary data.</text>
</comment>
<dbReference type="CDD" id="cd00077">
    <property type="entry name" value="HDc"/>
    <property type="match status" value="1"/>
</dbReference>
<dbReference type="EMBL" id="LAZR01022850">
    <property type="protein sequence ID" value="KKL80452.1"/>
    <property type="molecule type" value="Genomic_DNA"/>
</dbReference>
<dbReference type="InterPro" id="IPR052340">
    <property type="entry name" value="RNase_Y/CdgJ"/>
</dbReference>
<organism evidence="2">
    <name type="scientific">marine sediment metagenome</name>
    <dbReference type="NCBI Taxonomy" id="412755"/>
    <lineage>
        <taxon>unclassified sequences</taxon>
        <taxon>metagenomes</taxon>
        <taxon>ecological metagenomes</taxon>
    </lineage>
</organism>
<proteinExistence type="predicted"/>
<feature type="non-terminal residue" evidence="2">
    <location>
        <position position="236"/>
    </location>
</feature>
<dbReference type="InterPro" id="IPR003607">
    <property type="entry name" value="HD/PDEase_dom"/>
</dbReference>
<protein>
    <recommendedName>
        <fullName evidence="1">HDOD domain-containing protein</fullName>
    </recommendedName>
</protein>
<name>A0A0F9HZ72_9ZZZZ</name>
<dbReference type="InterPro" id="IPR006675">
    <property type="entry name" value="HDIG_dom"/>
</dbReference>
<dbReference type="PANTHER" id="PTHR33525">
    <property type="match status" value="1"/>
</dbReference>
<dbReference type="SUPFAM" id="SSF109604">
    <property type="entry name" value="HD-domain/PDEase-like"/>
    <property type="match status" value="1"/>
</dbReference>
<sequence length="236" mass="25031">MRQIDSLLRPLDSLGPLPGAIVRILIGAEGPDPIGPIMPELSADAALAGILLGLARQQRPEASVPTVSEAVDILGSGRACRAVVIKAVMNVFPPGQGALDHEAFWTHSLAVAVAAERLAERLGGIPAPLLAFFCGALHDIGKPALDACLPKSYARVLAALGPRTPNIAKAERDILGLDHTLAGRRVAQRWRLPRPIEEVIWLHHHSAAGKEPAPADARMVALIQLADTLARRRKLG</sequence>
<evidence type="ECO:0000259" key="1">
    <source>
        <dbReference type="PROSITE" id="PS51833"/>
    </source>
</evidence>
<accession>A0A0F9HZ72</accession>
<evidence type="ECO:0000313" key="2">
    <source>
        <dbReference type="EMBL" id="KKL80452.1"/>
    </source>
</evidence>
<dbReference type="SMART" id="SM00471">
    <property type="entry name" value="HDc"/>
    <property type="match status" value="1"/>
</dbReference>
<dbReference type="NCBIfam" id="TIGR00277">
    <property type="entry name" value="HDIG"/>
    <property type="match status" value="1"/>
</dbReference>
<dbReference type="PANTHER" id="PTHR33525:SF3">
    <property type="entry name" value="RIBONUCLEASE Y"/>
    <property type="match status" value="1"/>
</dbReference>
<gene>
    <name evidence="2" type="ORF">LCGC14_2004600</name>
</gene>
<dbReference type="InterPro" id="IPR013976">
    <property type="entry name" value="HDOD"/>
</dbReference>
<feature type="domain" description="HDOD" evidence="1">
    <location>
        <begin position="14"/>
        <end position="206"/>
    </location>
</feature>
<dbReference type="PROSITE" id="PS51833">
    <property type="entry name" value="HDOD"/>
    <property type="match status" value="1"/>
</dbReference>
<dbReference type="Gene3D" id="1.10.3210.10">
    <property type="entry name" value="Hypothetical protein af1432"/>
    <property type="match status" value="1"/>
</dbReference>
<reference evidence="2" key="1">
    <citation type="journal article" date="2015" name="Nature">
        <title>Complex archaea that bridge the gap between prokaryotes and eukaryotes.</title>
        <authorList>
            <person name="Spang A."/>
            <person name="Saw J.H."/>
            <person name="Jorgensen S.L."/>
            <person name="Zaremba-Niedzwiedzka K."/>
            <person name="Martijn J."/>
            <person name="Lind A.E."/>
            <person name="van Eijk R."/>
            <person name="Schleper C."/>
            <person name="Guy L."/>
            <person name="Ettema T.J."/>
        </authorList>
    </citation>
    <scope>NUCLEOTIDE SEQUENCE</scope>
</reference>
<dbReference type="Pfam" id="PF08668">
    <property type="entry name" value="HDOD"/>
    <property type="match status" value="1"/>
</dbReference>
<dbReference type="AlphaFoldDB" id="A0A0F9HZ72"/>